<gene>
    <name evidence="2" type="ORF">ACFPOG_00735</name>
</gene>
<dbReference type="EC" id="2.4.-.-" evidence="2"/>
<name>A0ABW0K296_9BACL</name>
<dbReference type="GO" id="GO:0016757">
    <property type="term" value="F:glycosyltransferase activity"/>
    <property type="evidence" value="ECO:0007669"/>
    <property type="project" value="UniProtKB-KW"/>
</dbReference>
<keyword evidence="3" id="KW-1185">Reference proteome</keyword>
<reference evidence="3" key="1">
    <citation type="journal article" date="2019" name="Int. J. Syst. Evol. Microbiol.">
        <title>The Global Catalogue of Microorganisms (GCM) 10K type strain sequencing project: providing services to taxonomists for standard genome sequencing and annotation.</title>
        <authorList>
            <consortium name="The Broad Institute Genomics Platform"/>
            <consortium name="The Broad Institute Genome Sequencing Center for Infectious Disease"/>
            <person name="Wu L."/>
            <person name="Ma J."/>
        </authorList>
    </citation>
    <scope>NUCLEOTIDE SEQUENCE [LARGE SCALE GENOMIC DNA]</scope>
    <source>
        <strain evidence="3">KACC 11904</strain>
    </source>
</reference>
<organism evidence="2 3">
    <name type="scientific">Paenibacillus aestuarii</name>
    <dbReference type="NCBI Taxonomy" id="516965"/>
    <lineage>
        <taxon>Bacteria</taxon>
        <taxon>Bacillati</taxon>
        <taxon>Bacillota</taxon>
        <taxon>Bacilli</taxon>
        <taxon>Bacillales</taxon>
        <taxon>Paenibacillaceae</taxon>
        <taxon>Paenibacillus</taxon>
    </lineage>
</organism>
<dbReference type="EMBL" id="JBHSMJ010000004">
    <property type="protein sequence ID" value="MFC5446777.1"/>
    <property type="molecule type" value="Genomic_DNA"/>
</dbReference>
<dbReference type="Pfam" id="PF00534">
    <property type="entry name" value="Glycos_transf_1"/>
    <property type="match status" value="1"/>
</dbReference>
<feature type="domain" description="Glycosyl transferase family 1" evidence="1">
    <location>
        <begin position="201"/>
        <end position="370"/>
    </location>
</feature>
<dbReference type="SUPFAM" id="SSF53756">
    <property type="entry name" value="UDP-Glycosyltransferase/glycogen phosphorylase"/>
    <property type="match status" value="1"/>
</dbReference>
<dbReference type="Gene3D" id="3.40.50.2000">
    <property type="entry name" value="Glycogen Phosphorylase B"/>
    <property type="match status" value="1"/>
</dbReference>
<dbReference type="Proteomes" id="UP001596044">
    <property type="component" value="Unassembled WGS sequence"/>
</dbReference>
<sequence>MRRVLICTEASFPRGGATANYIEYLALALVSKGYCPIVIGQGSNYETDLCGDTYVYKNIIYFNFPQPSEFSRFKIKRFIDANLYSGKQIVSILKKMMITSDDYIVFYSSNCFTINAVLKYTTKMSAMATMCITEHLRKSQFENILMYWRYQYTFKHVIPKTKSVLPISRYLDSYYKEKGCRTLLLPIMANPYEYSLDVFKNRKTVRFIYSGADFTKDSFLTMLKSFMLLTTEEKKQVEFHLTGVKREKLLKYLGHQSKVLEDLDQVLTIHPWLEYDKLVELMKQMDYLFIAREINQTTIANFPSKVPELMCYGVIPLVSHVGDYTDIYLTDGKDSLIFDGCTPEVGVNALRRAMQLPQELRTQMRMNARKTAEEKFYYGVWAEKISNFIEEGVKEVMG</sequence>
<evidence type="ECO:0000313" key="2">
    <source>
        <dbReference type="EMBL" id="MFC5446777.1"/>
    </source>
</evidence>
<accession>A0ABW0K296</accession>
<dbReference type="InterPro" id="IPR001296">
    <property type="entry name" value="Glyco_trans_1"/>
</dbReference>
<evidence type="ECO:0000259" key="1">
    <source>
        <dbReference type="Pfam" id="PF00534"/>
    </source>
</evidence>
<keyword evidence="2" id="KW-0328">Glycosyltransferase</keyword>
<dbReference type="RefSeq" id="WP_270880525.1">
    <property type="nucleotide sequence ID" value="NZ_JAQFVF010000033.1"/>
</dbReference>
<keyword evidence="2" id="KW-0808">Transferase</keyword>
<proteinExistence type="predicted"/>
<evidence type="ECO:0000313" key="3">
    <source>
        <dbReference type="Proteomes" id="UP001596044"/>
    </source>
</evidence>
<comment type="caution">
    <text evidence="2">The sequence shown here is derived from an EMBL/GenBank/DDBJ whole genome shotgun (WGS) entry which is preliminary data.</text>
</comment>
<protein>
    <submittedName>
        <fullName evidence="2">Glycosyltransferase</fullName>
        <ecNumber evidence="2">2.4.-.-</ecNumber>
    </submittedName>
</protein>